<keyword evidence="2" id="KW-1185">Reference proteome</keyword>
<sequence>MINISILFKLGLISVQRKQISSRINENPRMDQNLIVLCTQIEFSQIYDNKYPKQLDPVNLQSNQSQETSRKFRKANRKQVKDFVQLEIEGYPRIIIYINLTRKNN</sequence>
<organism evidence="1 2">
    <name type="scientific">Thelohanellus kitauei</name>
    <name type="common">Myxosporean</name>
    <dbReference type="NCBI Taxonomy" id="669202"/>
    <lineage>
        <taxon>Eukaryota</taxon>
        <taxon>Metazoa</taxon>
        <taxon>Cnidaria</taxon>
        <taxon>Myxozoa</taxon>
        <taxon>Myxosporea</taxon>
        <taxon>Bivalvulida</taxon>
        <taxon>Platysporina</taxon>
        <taxon>Myxobolidae</taxon>
        <taxon>Thelohanellus</taxon>
    </lineage>
</organism>
<accession>A0A0C2JC68</accession>
<proteinExistence type="predicted"/>
<evidence type="ECO:0000313" key="2">
    <source>
        <dbReference type="Proteomes" id="UP000031668"/>
    </source>
</evidence>
<dbReference type="EMBL" id="JWZT01003446">
    <property type="protein sequence ID" value="KII66758.1"/>
    <property type="molecule type" value="Genomic_DNA"/>
</dbReference>
<comment type="caution">
    <text evidence="1">The sequence shown here is derived from an EMBL/GenBank/DDBJ whole genome shotgun (WGS) entry which is preliminary data.</text>
</comment>
<protein>
    <submittedName>
        <fullName evidence="1">Uncharacterized protein</fullName>
    </submittedName>
</protein>
<gene>
    <name evidence="1" type="ORF">RF11_01302</name>
</gene>
<reference evidence="1 2" key="1">
    <citation type="journal article" date="2014" name="Genome Biol. Evol.">
        <title>The genome of the myxosporean Thelohanellus kitauei shows adaptations to nutrient acquisition within its fish host.</title>
        <authorList>
            <person name="Yang Y."/>
            <person name="Xiong J."/>
            <person name="Zhou Z."/>
            <person name="Huo F."/>
            <person name="Miao W."/>
            <person name="Ran C."/>
            <person name="Liu Y."/>
            <person name="Zhang J."/>
            <person name="Feng J."/>
            <person name="Wang M."/>
            <person name="Wang M."/>
            <person name="Wang L."/>
            <person name="Yao B."/>
        </authorList>
    </citation>
    <scope>NUCLEOTIDE SEQUENCE [LARGE SCALE GENOMIC DNA]</scope>
    <source>
        <strain evidence="1">Wuqing</strain>
    </source>
</reference>
<dbReference type="Proteomes" id="UP000031668">
    <property type="component" value="Unassembled WGS sequence"/>
</dbReference>
<evidence type="ECO:0000313" key="1">
    <source>
        <dbReference type="EMBL" id="KII66758.1"/>
    </source>
</evidence>
<name>A0A0C2JC68_THEKT</name>
<dbReference type="AlphaFoldDB" id="A0A0C2JC68"/>